<proteinExistence type="predicted"/>
<reference evidence="5" key="2">
    <citation type="submission" date="2020-09" db="EMBL/GenBank/DDBJ databases">
        <authorList>
            <person name="Sun Q."/>
            <person name="Zhou Y."/>
        </authorList>
    </citation>
    <scope>NUCLEOTIDE SEQUENCE</scope>
    <source>
        <strain evidence="5">CGMCC 4.7299</strain>
    </source>
</reference>
<accession>A0A8J3BWM2</accession>
<dbReference type="GO" id="GO:1901137">
    <property type="term" value="P:carbohydrate derivative biosynthetic process"/>
    <property type="evidence" value="ECO:0007669"/>
    <property type="project" value="UniProtKB-ARBA"/>
</dbReference>
<dbReference type="Pfam" id="PF00534">
    <property type="entry name" value="Glycos_transf_1"/>
    <property type="match status" value="1"/>
</dbReference>
<dbReference type="RefSeq" id="WP_189077210.1">
    <property type="nucleotide sequence ID" value="NZ_BMMX01000001.1"/>
</dbReference>
<sequence length="394" mass="42865">MRILFASHCPLDASGSGIYIRKVAERLQSHGHEVMTLCPAGSATDSFPFPHELVGTPGRPSRWNLPFEFPNFSGHRDSHLLYDELDASGIATYLDVWESALTDVIREFKPDVMHVNHAFLIAYAASSMPLPYVVVSHGSEFLRPRPNASFDEYRRQGLRGARGVVAITPDIATLMCEASGIDRERVHIVPPGYDPEVFRPSAVDRKAILESFGLSAVAPCVAYIGRVVEYKRVPDMLTALATISAPQRPQVLVVGDGLSLPHSMEVAKRLGLHDVVFAGHIADRYRLTEVFNAIDLLVLPSENDPYPMTAIEALACGTPVLTSDRCGVTDIVADVAGAVYPVGDTGAIAARVQEAVRDDWKASRGPHGPARVAAKAWPGIVDQLLDVYRQAVQV</sequence>
<dbReference type="InterPro" id="IPR001296">
    <property type="entry name" value="Glyco_trans_1"/>
</dbReference>
<keyword evidence="2" id="KW-0808">Transferase</keyword>
<organism evidence="5 6">
    <name type="scientific">Mangrovihabitans endophyticus</name>
    <dbReference type="NCBI Taxonomy" id="1751298"/>
    <lineage>
        <taxon>Bacteria</taxon>
        <taxon>Bacillati</taxon>
        <taxon>Actinomycetota</taxon>
        <taxon>Actinomycetes</taxon>
        <taxon>Micromonosporales</taxon>
        <taxon>Micromonosporaceae</taxon>
        <taxon>Mangrovihabitans</taxon>
    </lineage>
</organism>
<dbReference type="GO" id="GO:0016758">
    <property type="term" value="F:hexosyltransferase activity"/>
    <property type="evidence" value="ECO:0007669"/>
    <property type="project" value="TreeGrafter"/>
</dbReference>
<dbReference type="InterPro" id="IPR028098">
    <property type="entry name" value="Glyco_trans_4-like_N"/>
</dbReference>
<keyword evidence="1" id="KW-0328">Glycosyltransferase</keyword>
<evidence type="ECO:0000259" key="3">
    <source>
        <dbReference type="Pfam" id="PF00534"/>
    </source>
</evidence>
<evidence type="ECO:0000259" key="4">
    <source>
        <dbReference type="Pfam" id="PF13439"/>
    </source>
</evidence>
<evidence type="ECO:0000313" key="6">
    <source>
        <dbReference type="Proteomes" id="UP000656042"/>
    </source>
</evidence>
<dbReference type="Pfam" id="PF13439">
    <property type="entry name" value="Glyco_transf_4"/>
    <property type="match status" value="1"/>
</dbReference>
<dbReference type="AlphaFoldDB" id="A0A8J3BWM2"/>
<evidence type="ECO:0000256" key="1">
    <source>
        <dbReference type="ARBA" id="ARBA00022676"/>
    </source>
</evidence>
<name>A0A8J3BWM2_9ACTN</name>
<reference evidence="5" key="1">
    <citation type="journal article" date="2014" name="Int. J. Syst. Evol. Microbiol.">
        <title>Complete genome sequence of Corynebacterium casei LMG S-19264T (=DSM 44701T), isolated from a smear-ripened cheese.</title>
        <authorList>
            <consortium name="US DOE Joint Genome Institute (JGI-PGF)"/>
            <person name="Walter F."/>
            <person name="Albersmeier A."/>
            <person name="Kalinowski J."/>
            <person name="Ruckert C."/>
        </authorList>
    </citation>
    <scope>NUCLEOTIDE SEQUENCE</scope>
    <source>
        <strain evidence="5">CGMCC 4.7299</strain>
    </source>
</reference>
<feature type="domain" description="Glycosyl transferase family 1" evidence="3">
    <location>
        <begin position="218"/>
        <end position="359"/>
    </location>
</feature>
<dbReference type="EMBL" id="BMMX01000001">
    <property type="protein sequence ID" value="GGK72783.1"/>
    <property type="molecule type" value="Genomic_DNA"/>
</dbReference>
<dbReference type="SUPFAM" id="SSF53756">
    <property type="entry name" value="UDP-Glycosyltransferase/glycogen phosphorylase"/>
    <property type="match status" value="1"/>
</dbReference>
<evidence type="ECO:0000256" key="2">
    <source>
        <dbReference type="ARBA" id="ARBA00022679"/>
    </source>
</evidence>
<keyword evidence="6" id="KW-1185">Reference proteome</keyword>
<dbReference type="InterPro" id="IPR050194">
    <property type="entry name" value="Glycosyltransferase_grp1"/>
</dbReference>
<dbReference type="PANTHER" id="PTHR45947:SF3">
    <property type="entry name" value="SULFOQUINOVOSYL TRANSFERASE SQD2"/>
    <property type="match status" value="1"/>
</dbReference>
<dbReference type="Proteomes" id="UP000656042">
    <property type="component" value="Unassembled WGS sequence"/>
</dbReference>
<gene>
    <name evidence="5" type="ORF">GCM10012284_03360</name>
</gene>
<comment type="caution">
    <text evidence="5">The sequence shown here is derived from an EMBL/GenBank/DDBJ whole genome shotgun (WGS) entry which is preliminary data.</text>
</comment>
<protein>
    <submittedName>
        <fullName evidence="5">Uncharacterized protein</fullName>
    </submittedName>
</protein>
<dbReference type="PANTHER" id="PTHR45947">
    <property type="entry name" value="SULFOQUINOVOSYL TRANSFERASE SQD2"/>
    <property type="match status" value="1"/>
</dbReference>
<feature type="domain" description="Glycosyltransferase subfamily 4-like N-terminal" evidence="4">
    <location>
        <begin position="14"/>
        <end position="196"/>
    </location>
</feature>
<evidence type="ECO:0000313" key="5">
    <source>
        <dbReference type="EMBL" id="GGK72783.1"/>
    </source>
</evidence>
<dbReference type="Gene3D" id="3.40.50.2000">
    <property type="entry name" value="Glycogen Phosphorylase B"/>
    <property type="match status" value="2"/>
</dbReference>